<sequence length="281" mass="31041">MSIYLNEKAEARVSIVVLTYNRRARVLGLLRRLQALAGDWPIIVVDNGSMDGTAAAVAAAFPSVLLIRAKRNLGAAARNIGAAYVHTPYIAFCDDYMQWEPDALERGVRLLDGAPDVAVLSSRIWKDGDPAGDEDGGAQHPAFQGFLAGACMVRTRAFCDVGGYWPPLFNGGEEVLMALDLVERGWRIVYAADVVARSLPSRREEADARNRLLLRNVIWVAWMRLPMRAAWRITAQQLRRAYRRRCLCRTALGAIAGLPRVLSHRQVVSAAAQQMKPTLGF</sequence>
<gene>
    <name evidence="5" type="ORF">H0A72_05650</name>
</gene>
<dbReference type="RefSeq" id="WP_180154102.1">
    <property type="nucleotide sequence ID" value="NZ_JACCEM010000003.1"/>
</dbReference>
<reference evidence="5 6" key="1">
    <citation type="submission" date="2020-07" db="EMBL/GenBank/DDBJ databases">
        <title>Taxonomic revisions and descriptions of new bacterial species based on genomic comparisons in the high-G+C-content subgroup of the family Alcaligenaceae.</title>
        <authorList>
            <person name="Szabo A."/>
            <person name="Felfoldi T."/>
        </authorList>
    </citation>
    <scope>NUCLEOTIDE SEQUENCE [LARGE SCALE GENOMIC DNA]</scope>
    <source>
        <strain evidence="5 6">LMG 24012</strain>
    </source>
</reference>
<dbReference type="SUPFAM" id="SSF53448">
    <property type="entry name" value="Nucleotide-diphospho-sugar transferases"/>
    <property type="match status" value="1"/>
</dbReference>
<comment type="caution">
    <text evidence="5">The sequence shown here is derived from an EMBL/GenBank/DDBJ whole genome shotgun (WGS) entry which is preliminary data.</text>
</comment>
<evidence type="ECO:0000313" key="6">
    <source>
        <dbReference type="Proteomes" id="UP000559809"/>
    </source>
</evidence>
<evidence type="ECO:0000256" key="1">
    <source>
        <dbReference type="ARBA" id="ARBA00006739"/>
    </source>
</evidence>
<dbReference type="InterPro" id="IPR029044">
    <property type="entry name" value="Nucleotide-diphossugar_trans"/>
</dbReference>
<dbReference type="PANTHER" id="PTHR43179:SF12">
    <property type="entry name" value="GALACTOFURANOSYLTRANSFERASE GLFT2"/>
    <property type="match status" value="1"/>
</dbReference>
<evidence type="ECO:0000256" key="3">
    <source>
        <dbReference type="ARBA" id="ARBA00022679"/>
    </source>
</evidence>
<keyword evidence="6" id="KW-1185">Reference proteome</keyword>
<dbReference type="PANTHER" id="PTHR43179">
    <property type="entry name" value="RHAMNOSYLTRANSFERASE WBBL"/>
    <property type="match status" value="1"/>
</dbReference>
<dbReference type="AlphaFoldDB" id="A0A853FXG3"/>
<keyword evidence="2" id="KW-0328">Glycosyltransferase</keyword>
<dbReference type="Proteomes" id="UP000559809">
    <property type="component" value="Unassembled WGS sequence"/>
</dbReference>
<dbReference type="EMBL" id="JACCEM010000003">
    <property type="protein sequence ID" value="NYT48789.1"/>
    <property type="molecule type" value="Genomic_DNA"/>
</dbReference>
<dbReference type="Gene3D" id="3.90.550.10">
    <property type="entry name" value="Spore Coat Polysaccharide Biosynthesis Protein SpsA, Chain A"/>
    <property type="match status" value="1"/>
</dbReference>
<feature type="domain" description="Glycosyltransferase 2-like" evidence="4">
    <location>
        <begin position="14"/>
        <end position="131"/>
    </location>
</feature>
<dbReference type="GO" id="GO:0016757">
    <property type="term" value="F:glycosyltransferase activity"/>
    <property type="evidence" value="ECO:0007669"/>
    <property type="project" value="UniProtKB-KW"/>
</dbReference>
<comment type="similarity">
    <text evidence="1">Belongs to the glycosyltransferase 2 family.</text>
</comment>
<proteinExistence type="inferred from homology"/>
<name>A0A853FXG3_9BURK</name>
<accession>A0A853FXG3</accession>
<organism evidence="5 6">
    <name type="scientific">Parapusillimonas granuli</name>
    <dbReference type="NCBI Taxonomy" id="380911"/>
    <lineage>
        <taxon>Bacteria</taxon>
        <taxon>Pseudomonadati</taxon>
        <taxon>Pseudomonadota</taxon>
        <taxon>Betaproteobacteria</taxon>
        <taxon>Burkholderiales</taxon>
        <taxon>Alcaligenaceae</taxon>
        <taxon>Parapusillimonas</taxon>
    </lineage>
</organism>
<keyword evidence="3 5" id="KW-0808">Transferase</keyword>
<evidence type="ECO:0000256" key="2">
    <source>
        <dbReference type="ARBA" id="ARBA00022676"/>
    </source>
</evidence>
<protein>
    <submittedName>
        <fullName evidence="5">Glycosyltransferase</fullName>
    </submittedName>
</protein>
<dbReference type="Pfam" id="PF00535">
    <property type="entry name" value="Glycos_transf_2"/>
    <property type="match status" value="1"/>
</dbReference>
<evidence type="ECO:0000259" key="4">
    <source>
        <dbReference type="Pfam" id="PF00535"/>
    </source>
</evidence>
<evidence type="ECO:0000313" key="5">
    <source>
        <dbReference type="EMBL" id="NYT48789.1"/>
    </source>
</evidence>
<dbReference type="InterPro" id="IPR001173">
    <property type="entry name" value="Glyco_trans_2-like"/>
</dbReference>